<proteinExistence type="predicted"/>
<organism evidence="5 6">
    <name type="scientific">Nitrosospira multiformis</name>
    <dbReference type="NCBI Taxonomy" id="1231"/>
    <lineage>
        <taxon>Bacteria</taxon>
        <taxon>Pseudomonadati</taxon>
        <taxon>Pseudomonadota</taxon>
        <taxon>Betaproteobacteria</taxon>
        <taxon>Nitrosomonadales</taxon>
        <taxon>Nitrosomonadaceae</taxon>
        <taxon>Nitrosospira</taxon>
    </lineage>
</organism>
<evidence type="ECO:0000256" key="3">
    <source>
        <dbReference type="ARBA" id="ARBA00023172"/>
    </source>
</evidence>
<dbReference type="OrthoDB" id="8559598at2"/>
<dbReference type="InterPro" id="IPR032874">
    <property type="entry name" value="DDE_dom"/>
</dbReference>
<evidence type="ECO:0000256" key="2">
    <source>
        <dbReference type="ARBA" id="ARBA00023125"/>
    </source>
</evidence>
<dbReference type="InterPro" id="IPR047930">
    <property type="entry name" value="Transpos_IS6"/>
</dbReference>
<dbReference type="AlphaFoldDB" id="A0A1I7IR09"/>
<dbReference type="EMBL" id="FPBZ01000024">
    <property type="protein sequence ID" value="SFU75385.1"/>
    <property type="molecule type" value="Genomic_DNA"/>
</dbReference>
<keyword evidence="1" id="KW-0815">Transposition</keyword>
<keyword evidence="2" id="KW-0238">DNA-binding</keyword>
<dbReference type="NCBIfam" id="NF033587">
    <property type="entry name" value="transpos_IS6"/>
    <property type="match status" value="1"/>
</dbReference>
<name>A0A1I7IR09_9PROT</name>
<evidence type="ECO:0000259" key="4">
    <source>
        <dbReference type="Pfam" id="PF13610"/>
    </source>
</evidence>
<protein>
    <submittedName>
        <fullName evidence="5">Transposase (Or an inactivated derivative)</fullName>
    </submittedName>
</protein>
<keyword evidence="3" id="KW-0233">DNA recombination</keyword>
<dbReference type="Proteomes" id="UP000182649">
    <property type="component" value="Unassembled WGS sequence"/>
</dbReference>
<dbReference type="Pfam" id="PF13610">
    <property type="entry name" value="DDE_Tnp_IS240"/>
    <property type="match status" value="1"/>
</dbReference>
<dbReference type="InterPro" id="IPR052183">
    <property type="entry name" value="IS_Transposase"/>
</dbReference>
<dbReference type="PANTHER" id="PTHR35528">
    <property type="entry name" value="BLL1675 PROTEIN"/>
    <property type="match status" value="1"/>
</dbReference>
<gene>
    <name evidence="5" type="ORF">SAMN05216417_12415</name>
</gene>
<evidence type="ECO:0000256" key="1">
    <source>
        <dbReference type="ARBA" id="ARBA00022578"/>
    </source>
</evidence>
<evidence type="ECO:0000313" key="6">
    <source>
        <dbReference type="Proteomes" id="UP000182649"/>
    </source>
</evidence>
<dbReference type="GO" id="GO:0003677">
    <property type="term" value="F:DNA binding"/>
    <property type="evidence" value="ECO:0007669"/>
    <property type="project" value="UniProtKB-KW"/>
</dbReference>
<dbReference type="RefSeq" id="WP_074975911.1">
    <property type="nucleotide sequence ID" value="NZ_FPBZ01000024.1"/>
</dbReference>
<evidence type="ECO:0000313" key="5">
    <source>
        <dbReference type="EMBL" id="SFU75385.1"/>
    </source>
</evidence>
<dbReference type="PANTHER" id="PTHR35528:SF3">
    <property type="entry name" value="BLL1675 PROTEIN"/>
    <property type="match status" value="1"/>
</dbReference>
<accession>A0A1I7IR09</accession>
<sequence length="237" mass="28142">MSDFKWRHFHGEMIPGCVRWYCKYGISYRDLAEMMLERGLEMDHTTLYRWVQHYAPEMEKRLRWHWKPSMGYSWRVDETYVKVKGEWTYLYRALDRKGHTIDFYLSATRNTQAAKRFLGKALKSMKPWAHPGAINTDKAPAYRSAIAELKAEGKRLPDIVHRQVKYLNNIIEADHGKLKRLINPVRGFKSMKTAYATIKGFELMQMFKKGQLDIWKLGQGLIGEIWLIERQFGIYRT</sequence>
<feature type="domain" description="DDE" evidence="4">
    <location>
        <begin position="72"/>
        <end position="211"/>
    </location>
</feature>
<dbReference type="SUPFAM" id="SSF53098">
    <property type="entry name" value="Ribonuclease H-like"/>
    <property type="match status" value="1"/>
</dbReference>
<dbReference type="InterPro" id="IPR012337">
    <property type="entry name" value="RNaseH-like_sf"/>
</dbReference>
<dbReference type="GO" id="GO:0006310">
    <property type="term" value="P:DNA recombination"/>
    <property type="evidence" value="ECO:0007669"/>
    <property type="project" value="UniProtKB-KW"/>
</dbReference>
<dbReference type="GO" id="GO:0032196">
    <property type="term" value="P:transposition"/>
    <property type="evidence" value="ECO:0007669"/>
    <property type="project" value="UniProtKB-KW"/>
</dbReference>
<reference evidence="6" key="1">
    <citation type="submission" date="2016-10" db="EMBL/GenBank/DDBJ databases">
        <authorList>
            <person name="Varghese N."/>
            <person name="Submissions S."/>
        </authorList>
    </citation>
    <scope>NUCLEOTIDE SEQUENCE [LARGE SCALE GENOMIC DNA]</scope>
    <source>
        <strain evidence="6">Nl14</strain>
    </source>
</reference>